<dbReference type="OrthoDB" id="2516at2759"/>
<feature type="binding site" evidence="11">
    <location>
        <position position="84"/>
    </location>
    <ligand>
        <name>S-adenosyl-L-methionine</name>
        <dbReference type="ChEBI" id="CHEBI:59789"/>
    </ligand>
</feature>
<dbReference type="InterPro" id="IPR000878">
    <property type="entry name" value="4pyrrol_Mease"/>
</dbReference>
<dbReference type="FunFam" id="3.40.1010.10:FF:000004">
    <property type="entry name" value="Putative diphthine synthase"/>
    <property type="match status" value="1"/>
</dbReference>
<dbReference type="AlphaFoldDB" id="A0A9P8CDV0"/>
<comment type="caution">
    <text evidence="13">The sequence shown here is derived from an EMBL/GenBank/DDBJ whole genome shotgun (WGS) entry which is preliminary data.</text>
</comment>
<dbReference type="PANTHER" id="PTHR10882:SF0">
    <property type="entry name" value="DIPHTHINE METHYL ESTER SYNTHASE"/>
    <property type="match status" value="1"/>
</dbReference>
<feature type="binding site" evidence="11">
    <location>
        <position position="254"/>
    </location>
    <ligand>
        <name>S-adenosyl-L-methionine</name>
        <dbReference type="ChEBI" id="CHEBI:59789"/>
    </ligand>
</feature>
<evidence type="ECO:0000256" key="1">
    <source>
        <dbReference type="ARBA" id="ARBA00004006"/>
    </source>
</evidence>
<dbReference type="CDD" id="cd11647">
    <property type="entry name" value="DHP5_DphB"/>
    <property type="match status" value="1"/>
</dbReference>
<dbReference type="FunFam" id="3.30.950.10:FF:000004">
    <property type="entry name" value="Diphthine synthase putative"/>
    <property type="match status" value="1"/>
</dbReference>
<dbReference type="EMBL" id="MU254174">
    <property type="protein sequence ID" value="KAG9241666.1"/>
    <property type="molecule type" value="Genomic_DNA"/>
</dbReference>
<accession>A0A9P8CDV0</accession>
<evidence type="ECO:0000256" key="2">
    <source>
        <dbReference type="ARBA" id="ARBA00005156"/>
    </source>
</evidence>
<evidence type="ECO:0000313" key="14">
    <source>
        <dbReference type="Proteomes" id="UP000887226"/>
    </source>
</evidence>
<dbReference type="HAMAP" id="MF_01084">
    <property type="entry name" value="Diphthine_synth"/>
    <property type="match status" value="1"/>
</dbReference>
<protein>
    <recommendedName>
        <fullName evidence="9">Diphthine methyl ester synthase</fullName>
        <ecNumber evidence="4">2.1.1.314</ecNumber>
    </recommendedName>
    <alternativeName>
        <fullName evidence="10">Diphthamide biosynthesis methyltransferase</fullName>
    </alternativeName>
</protein>
<sequence length="293" mass="32710">MLYLIGLGLSDETDITVKGLSVVKSASRVYLEAYTSILLVDKTILEKYYGREVILADREMVESSSDEILAGVQEVDVAFLVVGDPFGATTHTDLVLRARELGIKISSIPNASIMSAIGAAGLQLYNFGQTVSMVFFTDNWKPASFHDRIRENRTIGLHTLVLLDIKVKEQSPENMMRGRNIFEPPRYMTVGQCARQMLEIEEMKTAEGEGKGGVYTEESLAIGAARVGGKTEKFVSGTLKELCDADEALGDPLHSLVLLGRRTHELESDYVREFAVDKENWDRIWKRYYDGEQ</sequence>
<evidence type="ECO:0000256" key="8">
    <source>
        <dbReference type="ARBA" id="ARBA00048752"/>
    </source>
</evidence>
<evidence type="ECO:0000256" key="3">
    <source>
        <dbReference type="ARBA" id="ARBA00006729"/>
    </source>
</evidence>
<name>A0A9P8CDV0_9HELO</name>
<organism evidence="13 14">
    <name type="scientific">Calycina marina</name>
    <dbReference type="NCBI Taxonomy" id="1763456"/>
    <lineage>
        <taxon>Eukaryota</taxon>
        <taxon>Fungi</taxon>
        <taxon>Dikarya</taxon>
        <taxon>Ascomycota</taxon>
        <taxon>Pezizomycotina</taxon>
        <taxon>Leotiomycetes</taxon>
        <taxon>Helotiales</taxon>
        <taxon>Pezizellaceae</taxon>
        <taxon>Calycina</taxon>
    </lineage>
</organism>
<dbReference type="PIRSF" id="PIRSF036432">
    <property type="entry name" value="Diphthine_synth"/>
    <property type="match status" value="1"/>
</dbReference>
<dbReference type="InterPro" id="IPR014777">
    <property type="entry name" value="4pyrrole_Mease_sub1"/>
</dbReference>
<dbReference type="InterPro" id="IPR035996">
    <property type="entry name" value="4pyrrol_Methylase_sf"/>
</dbReference>
<dbReference type="GO" id="GO:0017183">
    <property type="term" value="P:protein histidyl modification to diphthamide"/>
    <property type="evidence" value="ECO:0007669"/>
    <property type="project" value="InterPro"/>
</dbReference>
<evidence type="ECO:0000256" key="9">
    <source>
        <dbReference type="ARBA" id="ARBA00072033"/>
    </source>
</evidence>
<reference evidence="13" key="1">
    <citation type="journal article" date="2021" name="IMA Fungus">
        <title>Genomic characterization of three marine fungi, including Emericellopsis atlantica sp. nov. with signatures of a generalist lifestyle and marine biomass degradation.</title>
        <authorList>
            <person name="Hagestad O.C."/>
            <person name="Hou L."/>
            <person name="Andersen J.H."/>
            <person name="Hansen E.H."/>
            <person name="Altermark B."/>
            <person name="Li C."/>
            <person name="Kuhnert E."/>
            <person name="Cox R.J."/>
            <person name="Crous P.W."/>
            <person name="Spatafora J.W."/>
            <person name="Lail K."/>
            <person name="Amirebrahimi M."/>
            <person name="Lipzen A."/>
            <person name="Pangilinan J."/>
            <person name="Andreopoulos W."/>
            <person name="Hayes R.D."/>
            <person name="Ng V."/>
            <person name="Grigoriev I.V."/>
            <person name="Jackson S.A."/>
            <person name="Sutton T.D.S."/>
            <person name="Dobson A.D.W."/>
            <person name="Rama T."/>
        </authorList>
    </citation>
    <scope>NUCLEOTIDE SEQUENCE</scope>
    <source>
        <strain evidence="13">TRa3180A</strain>
    </source>
</reference>
<evidence type="ECO:0000256" key="7">
    <source>
        <dbReference type="ARBA" id="ARBA00022691"/>
    </source>
</evidence>
<dbReference type="NCBIfam" id="TIGR00522">
    <property type="entry name" value="dph5"/>
    <property type="match status" value="1"/>
</dbReference>
<comment type="similarity">
    <text evidence="3">Belongs to the diphthine synthase family.</text>
</comment>
<dbReference type="Pfam" id="PF00590">
    <property type="entry name" value="TP_methylase"/>
    <property type="match status" value="1"/>
</dbReference>
<evidence type="ECO:0000256" key="11">
    <source>
        <dbReference type="PIRSR" id="PIRSR036432-1"/>
    </source>
</evidence>
<comment type="function">
    <text evidence="1">S-adenosyl-L-methionine-dependent methyltransferase that catalyzes four methylations of the modified target histidine residue in translation elongation factor 2 (EF-2), to form an intermediate called diphthine methyl ester. The four successive methylation reactions represent the second step of diphthamide biosynthesis.</text>
</comment>
<comment type="catalytic activity">
    <reaction evidence="8">
        <text>2-[(3S)-amino-3-carboxypropyl]-L-histidyl-[translation elongation factor 2] + 4 S-adenosyl-L-methionine = diphthine methyl ester-[translation elongation factor 2] + 4 S-adenosyl-L-homocysteine + 3 H(+)</text>
        <dbReference type="Rhea" id="RHEA:42652"/>
        <dbReference type="Rhea" id="RHEA-COMP:9749"/>
        <dbReference type="Rhea" id="RHEA-COMP:10173"/>
        <dbReference type="ChEBI" id="CHEBI:15378"/>
        <dbReference type="ChEBI" id="CHEBI:57856"/>
        <dbReference type="ChEBI" id="CHEBI:59789"/>
        <dbReference type="ChEBI" id="CHEBI:73995"/>
        <dbReference type="ChEBI" id="CHEBI:79005"/>
        <dbReference type="EC" id="2.1.1.314"/>
    </reaction>
</comment>
<evidence type="ECO:0000256" key="10">
    <source>
        <dbReference type="ARBA" id="ARBA00081951"/>
    </source>
</evidence>
<evidence type="ECO:0000256" key="6">
    <source>
        <dbReference type="ARBA" id="ARBA00022679"/>
    </source>
</evidence>
<evidence type="ECO:0000256" key="4">
    <source>
        <dbReference type="ARBA" id="ARBA00011927"/>
    </source>
</evidence>
<evidence type="ECO:0000256" key="5">
    <source>
        <dbReference type="ARBA" id="ARBA00022603"/>
    </source>
</evidence>
<feature type="binding site" evidence="11">
    <location>
        <position position="227"/>
    </location>
    <ligand>
        <name>S-adenosyl-L-methionine</name>
        <dbReference type="ChEBI" id="CHEBI:59789"/>
    </ligand>
</feature>
<dbReference type="InterPro" id="IPR004551">
    <property type="entry name" value="Dphthn_synthase"/>
</dbReference>
<keyword evidence="6" id="KW-0808">Transferase</keyword>
<feature type="binding site" evidence="11">
    <location>
        <position position="163"/>
    </location>
    <ligand>
        <name>S-adenosyl-L-methionine</name>
        <dbReference type="ChEBI" id="CHEBI:59789"/>
    </ligand>
</feature>
<dbReference type="Gene3D" id="3.30.950.10">
    <property type="entry name" value="Methyltransferase, Cobalt-precorrin-4 Transmethylase, Domain 2"/>
    <property type="match status" value="1"/>
</dbReference>
<feature type="binding site" evidence="11">
    <location>
        <begin position="112"/>
        <end position="113"/>
    </location>
    <ligand>
        <name>S-adenosyl-L-methionine</name>
        <dbReference type="ChEBI" id="CHEBI:59789"/>
    </ligand>
</feature>
<proteinExistence type="inferred from homology"/>
<feature type="binding site" evidence="11">
    <location>
        <position position="87"/>
    </location>
    <ligand>
        <name>S-adenosyl-L-methionine</name>
        <dbReference type="ChEBI" id="CHEBI:59789"/>
    </ligand>
</feature>
<gene>
    <name evidence="13" type="ORF">BJ878DRAFT_519487</name>
</gene>
<dbReference type="GO" id="GO:0032259">
    <property type="term" value="P:methylation"/>
    <property type="evidence" value="ECO:0007669"/>
    <property type="project" value="UniProtKB-KW"/>
</dbReference>
<dbReference type="GO" id="GO:0141133">
    <property type="term" value="F:diphthine methyl ester synthase activity"/>
    <property type="evidence" value="ECO:0007669"/>
    <property type="project" value="UniProtKB-EC"/>
</dbReference>
<dbReference type="SUPFAM" id="SSF53790">
    <property type="entry name" value="Tetrapyrrole methylase"/>
    <property type="match status" value="1"/>
</dbReference>
<dbReference type="EC" id="2.1.1.314" evidence="4"/>
<dbReference type="InterPro" id="IPR014776">
    <property type="entry name" value="4pyrrole_Mease_sub2"/>
</dbReference>
<keyword evidence="14" id="KW-1185">Reference proteome</keyword>
<evidence type="ECO:0000259" key="12">
    <source>
        <dbReference type="Pfam" id="PF00590"/>
    </source>
</evidence>
<evidence type="ECO:0000313" key="13">
    <source>
        <dbReference type="EMBL" id="KAG9241666.1"/>
    </source>
</evidence>
<dbReference type="PANTHER" id="PTHR10882">
    <property type="entry name" value="DIPHTHINE SYNTHASE"/>
    <property type="match status" value="1"/>
</dbReference>
<keyword evidence="5 13" id="KW-0489">Methyltransferase</keyword>
<dbReference type="Proteomes" id="UP000887226">
    <property type="component" value="Unassembled WGS sequence"/>
</dbReference>
<feature type="domain" description="Tetrapyrrole methylase" evidence="12">
    <location>
        <begin position="1"/>
        <end position="242"/>
    </location>
</feature>
<dbReference type="Gene3D" id="3.40.1010.10">
    <property type="entry name" value="Cobalt-precorrin-4 Transmethylase, Domain 1"/>
    <property type="match status" value="1"/>
</dbReference>
<feature type="binding site" evidence="11">
    <location>
        <position position="9"/>
    </location>
    <ligand>
        <name>S-adenosyl-L-methionine</name>
        <dbReference type="ChEBI" id="CHEBI:59789"/>
    </ligand>
</feature>
<comment type="pathway">
    <text evidence="2">Protein modification; peptidyl-diphthamide biosynthesis.</text>
</comment>
<keyword evidence="7 11" id="KW-0949">S-adenosyl-L-methionine</keyword>